<name>A0AAP5Q8N1_9BURK</name>
<proteinExistence type="predicted"/>
<sequence>MYTAFETSKRYTYASLGKVAAWTDLPTQHFTFCRPLGYEQFENMKDWSDGFNDLENWVNLNALVAISSNLETYLATVIPLALASDVGTLYGTSRRIDGVEILKHGHARAFDFKDHVIACTKGDWSSRLAAYEKYFGRSPKYFSSNISSLERIRTIRNNVAHAFGRDIDASRGLQEVKTLPIEKLTRDGFLKLQKTVWKLTKAIDVHLHKFHIGEYQALLFYHQLYPTLRKDLHQSMRAIQFKKRLGTFGATAAGKEYCKGLVRYYEAL</sequence>
<protein>
    <recommendedName>
        <fullName evidence="3">RiboL-PSP-HEPN domain-containing protein</fullName>
    </recommendedName>
</protein>
<evidence type="ECO:0008006" key="3">
    <source>
        <dbReference type="Google" id="ProtNLM"/>
    </source>
</evidence>
<dbReference type="Proteomes" id="UP001246473">
    <property type="component" value="Unassembled WGS sequence"/>
</dbReference>
<dbReference type="GeneID" id="66519482"/>
<dbReference type="AlphaFoldDB" id="A0AAP5Q8N1"/>
<reference evidence="1" key="1">
    <citation type="submission" date="2022-08" db="EMBL/GenBank/DDBJ databases">
        <authorList>
            <person name="Kim S.-J."/>
        </authorList>
    </citation>
    <scope>NUCLEOTIDE SEQUENCE</scope>
    <source>
        <strain evidence="1">KJ</strain>
    </source>
</reference>
<accession>A0AAP5Q8N1</accession>
<evidence type="ECO:0000313" key="1">
    <source>
        <dbReference type="EMBL" id="MDT8838719.1"/>
    </source>
</evidence>
<gene>
    <name evidence="1" type="ORF">ParKJ_14980</name>
</gene>
<evidence type="ECO:0000313" key="2">
    <source>
        <dbReference type="Proteomes" id="UP001246473"/>
    </source>
</evidence>
<organism evidence="1 2">
    <name type="scientific">Paraburkholderia fungorum</name>
    <dbReference type="NCBI Taxonomy" id="134537"/>
    <lineage>
        <taxon>Bacteria</taxon>
        <taxon>Pseudomonadati</taxon>
        <taxon>Pseudomonadota</taxon>
        <taxon>Betaproteobacteria</taxon>
        <taxon>Burkholderiales</taxon>
        <taxon>Burkholderiaceae</taxon>
        <taxon>Paraburkholderia</taxon>
    </lineage>
</organism>
<comment type="caution">
    <text evidence="1">The sequence shown here is derived from an EMBL/GenBank/DDBJ whole genome shotgun (WGS) entry which is preliminary data.</text>
</comment>
<dbReference type="RefSeq" id="WP_200898854.1">
    <property type="nucleotide sequence ID" value="NZ_CAKZHR010000022.1"/>
</dbReference>
<dbReference type="EMBL" id="JANSLM010000004">
    <property type="protein sequence ID" value="MDT8838719.1"/>
    <property type="molecule type" value="Genomic_DNA"/>
</dbReference>